<dbReference type="Pfam" id="PF16038">
    <property type="entry name" value="TMIE"/>
    <property type="match status" value="1"/>
</dbReference>
<dbReference type="AlphaFoldDB" id="A0A8I5NHB1"/>
<dbReference type="InterPro" id="IPR032006">
    <property type="entry name" value="TMIE"/>
</dbReference>
<dbReference type="Ensembl" id="ENSPANT00000078826.1">
    <property type="protein sequence ID" value="ENSPANP00000060438.1"/>
    <property type="gene ID" value="ENSPANG00000019493.3"/>
</dbReference>
<dbReference type="GO" id="GO:0042472">
    <property type="term" value="P:inner ear morphogenesis"/>
    <property type="evidence" value="ECO:0007669"/>
    <property type="project" value="TreeGrafter"/>
</dbReference>
<protein>
    <recommendedName>
        <fullName evidence="5">Transmembrane inner ear</fullName>
    </recommendedName>
</protein>
<feature type="region of interest" description="Disordered" evidence="1">
    <location>
        <begin position="179"/>
        <end position="203"/>
    </location>
</feature>
<evidence type="ECO:0000313" key="3">
    <source>
        <dbReference type="Ensembl" id="ENSPANP00000060438.1"/>
    </source>
</evidence>
<keyword evidence="4" id="KW-1185">Reference proteome</keyword>
<feature type="region of interest" description="Disordered" evidence="1">
    <location>
        <begin position="1"/>
        <end position="22"/>
    </location>
</feature>
<name>A0A8I5NHB1_PAPAN</name>
<feature type="compositionally biased region" description="Pro residues" evidence="1">
    <location>
        <begin position="193"/>
        <end position="203"/>
    </location>
</feature>
<feature type="transmembrane region" description="Helical" evidence="2">
    <location>
        <begin position="215"/>
        <end position="237"/>
    </location>
</feature>
<evidence type="ECO:0000256" key="1">
    <source>
        <dbReference type="SAM" id="MobiDB-lite"/>
    </source>
</evidence>
<dbReference type="PANTHER" id="PTHR28635:SF1">
    <property type="entry name" value="TRANSMEMBRANE INNER EAR EXPRESSED PROTEIN"/>
    <property type="match status" value="1"/>
</dbReference>
<keyword evidence="2" id="KW-0472">Membrane</keyword>
<feature type="region of interest" description="Disordered" evidence="1">
    <location>
        <begin position="269"/>
        <end position="294"/>
    </location>
</feature>
<reference evidence="3 4" key="1">
    <citation type="submission" date="2012-03" db="EMBL/GenBank/DDBJ databases">
        <title>Whole Genome Assembly of Papio anubis.</title>
        <authorList>
            <person name="Liu Y.L."/>
            <person name="Abraham K.A."/>
            <person name="Akbar H.A."/>
            <person name="Ali S.A."/>
            <person name="Anosike U.A."/>
            <person name="Aqrawi P.A."/>
            <person name="Arias F.A."/>
            <person name="Attaway T.A."/>
            <person name="Awwad R.A."/>
            <person name="Babu C.B."/>
            <person name="Bandaranaike D.B."/>
            <person name="Battles P.B."/>
            <person name="Bell A.B."/>
            <person name="Beltran B.B."/>
            <person name="Berhane-Mersha D.B."/>
            <person name="Bess C.B."/>
            <person name="Bickham C.B."/>
            <person name="Bolden T.B."/>
            <person name="Carter K.C."/>
            <person name="Chau D.C."/>
            <person name="Chavez A.C."/>
            <person name="Clerc-Blankenburg K.C."/>
            <person name="Coyle M.C."/>
            <person name="Dao M.D."/>
            <person name="Davila M.L.D."/>
            <person name="Davy-Carroll L.D."/>
            <person name="Denson S.D."/>
            <person name="Dinh H.D."/>
            <person name="Fernandez S.F."/>
            <person name="Fernando P.F."/>
            <person name="Forbes L.F."/>
            <person name="Francis C.F."/>
            <person name="Francisco L.F."/>
            <person name="Fu Q.F."/>
            <person name="Garcia-Iii R.G."/>
            <person name="Garrett T.G."/>
            <person name="Gross S.G."/>
            <person name="Gubbala S.G."/>
            <person name="Hirani K.H."/>
            <person name="Hogues M.H."/>
            <person name="Hollins B.H."/>
            <person name="Jackson L.J."/>
            <person name="Javaid M.J."/>
            <person name="Jhangiani S.J."/>
            <person name="Johnson A.J."/>
            <person name="Johnson B.J."/>
            <person name="Jones J.J."/>
            <person name="Joshi V.J."/>
            <person name="Kalu J.K."/>
            <person name="Khan N.K."/>
            <person name="Korchina V.K."/>
            <person name="Kovar C.K."/>
            <person name="Lago L.L."/>
            <person name="Lara F.L."/>
            <person name="Le T.-K.L."/>
            <person name="Lee S.L."/>
            <person name="Legall-Iii F.L."/>
            <person name="Lemon S.L."/>
            <person name="Liu J.L."/>
            <person name="Liu Y.-S.L."/>
            <person name="Liyanage D.L."/>
            <person name="Lopez J.L."/>
            <person name="Lorensuhewa L.L."/>
            <person name="Mata R.M."/>
            <person name="Mathew T.M."/>
            <person name="Mercado C.M."/>
            <person name="Mercado I.M."/>
            <person name="Morales K.M."/>
            <person name="Morgan M.M."/>
            <person name="Munidasa M.M."/>
            <person name="Ngo D.N."/>
            <person name="Nguyen L.N."/>
            <person name="Nguyen T.N."/>
            <person name="Nguyen N.N."/>
            <person name="Obregon M.O."/>
            <person name="Okwuonu G.O."/>
            <person name="Ongeri F.O."/>
            <person name="Onwere C.O."/>
            <person name="Osifeso I.O."/>
            <person name="Parra A.P."/>
            <person name="Patil S.P."/>
            <person name="Perez A.P."/>
            <person name="Perez Y.P."/>
            <person name="Pham C.P."/>
            <person name="Pu L.-L.P."/>
            <person name="Puazo M.P."/>
            <person name="Quiroz J.Q."/>
            <person name="Rouhana J.R."/>
            <person name="Ruiz M.R."/>
            <person name="Ruiz S.-J.R."/>
            <person name="Saada N.S."/>
            <person name="Santibanez J.S."/>
            <person name="Scheel M.S."/>
            <person name="Schneider B.S."/>
            <person name="Simmons D.S."/>
            <person name="Sisson I.S."/>
            <person name="Tang L.-Y.T."/>
            <person name="Thornton R.T."/>
            <person name="Tisius J.T."/>
            <person name="Toledanes G.T."/>
            <person name="Trejos Z.T."/>
            <person name="Usmani K.U."/>
            <person name="Varghese R.V."/>
            <person name="Vattathil S.V."/>
            <person name="Vee V.V."/>
            <person name="Walker D.W."/>
            <person name="Weissenberger G.W."/>
            <person name="White C.W."/>
            <person name="Williams A.W."/>
            <person name="Woodworth J.W."/>
            <person name="Wright R.W."/>
            <person name="Zhu Y.Z."/>
            <person name="Han Y.H."/>
            <person name="Newsham I.N."/>
            <person name="Nazareth L.N."/>
            <person name="Worley K.W."/>
            <person name="Muzny D.M."/>
            <person name="Rogers J.R."/>
            <person name="Gibbs R.G."/>
        </authorList>
    </citation>
    <scope>NUCLEOTIDE SEQUENCE [LARGE SCALE GENOMIC DNA]</scope>
</reference>
<dbReference type="PANTHER" id="PTHR28635">
    <property type="entry name" value="TRANSMEMBRANE INNER EAR EXPRESSED PROTEIN"/>
    <property type="match status" value="1"/>
</dbReference>
<proteinExistence type="predicted"/>
<dbReference type="GO" id="GO:0007605">
    <property type="term" value="P:sensory perception of sound"/>
    <property type="evidence" value="ECO:0007669"/>
    <property type="project" value="TreeGrafter"/>
</dbReference>
<evidence type="ECO:0000313" key="4">
    <source>
        <dbReference type="Proteomes" id="UP000028761"/>
    </source>
</evidence>
<organism evidence="3 4">
    <name type="scientific">Papio anubis</name>
    <name type="common">Olive baboon</name>
    <dbReference type="NCBI Taxonomy" id="9555"/>
    <lineage>
        <taxon>Eukaryota</taxon>
        <taxon>Metazoa</taxon>
        <taxon>Chordata</taxon>
        <taxon>Craniata</taxon>
        <taxon>Vertebrata</taxon>
        <taxon>Euteleostomi</taxon>
        <taxon>Mammalia</taxon>
        <taxon>Eutheria</taxon>
        <taxon>Euarchontoglires</taxon>
        <taxon>Primates</taxon>
        <taxon>Haplorrhini</taxon>
        <taxon>Catarrhini</taxon>
        <taxon>Cercopithecidae</taxon>
        <taxon>Cercopithecinae</taxon>
        <taxon>Papio</taxon>
    </lineage>
</organism>
<reference evidence="3" key="2">
    <citation type="submission" date="2025-08" db="UniProtKB">
        <authorList>
            <consortium name="Ensembl"/>
        </authorList>
    </citation>
    <scope>IDENTIFICATION</scope>
</reference>
<dbReference type="Proteomes" id="UP000028761">
    <property type="component" value="Chromosome 2"/>
</dbReference>
<keyword evidence="2" id="KW-1133">Transmembrane helix</keyword>
<evidence type="ECO:0000256" key="2">
    <source>
        <dbReference type="SAM" id="Phobius"/>
    </source>
</evidence>
<keyword evidence="2" id="KW-0812">Transmembrane</keyword>
<evidence type="ECO:0008006" key="5">
    <source>
        <dbReference type="Google" id="ProtNLM"/>
    </source>
</evidence>
<dbReference type="GeneTree" id="ENSGT00390000005082"/>
<accession>A0A8I5NHB1</accession>
<reference evidence="3" key="3">
    <citation type="submission" date="2025-09" db="UniProtKB">
        <authorList>
            <consortium name="Ensembl"/>
        </authorList>
    </citation>
    <scope>IDENTIFICATION</scope>
</reference>
<sequence length="313" mass="34464">MGRGLSPPLATPPRECHGGIPGPWQSLQLPVNWLWNGVGRVPQSSGQGPRPGIPAPPFLLLLLRRVRLQRERQEGEATRHPAATSVLQLLLPLWAPEADPGPQDTGGSRHTLSRWSFPDPSSCSGRQAFAMPLPCEKATSWNPGSGPSALTSRRHLLLAVSPAGWRPVALAPCLRSGPGRCPKPEPASSQPSTAPPKPKPPPLTKETVVFWDMRLWHVVGIFSLFVLSIIITLCCVFNCRVPRTRKEIEARYLQRKAAKMYTDKLETVPPLNELTEVPGEDKKKKKKKDSVDTVAIKVEEDEKNEAKKKKGEK</sequence>